<comment type="caution">
    <text evidence="1">The sequence shown here is derived from an EMBL/GenBank/DDBJ whole genome shotgun (WGS) entry which is preliminary data.</text>
</comment>
<evidence type="ECO:0000313" key="1">
    <source>
        <dbReference type="EMBL" id="GII21751.1"/>
    </source>
</evidence>
<evidence type="ECO:0000313" key="2">
    <source>
        <dbReference type="Proteomes" id="UP000599074"/>
    </source>
</evidence>
<gene>
    <name evidence="1" type="ORF">Pme01_13480</name>
</gene>
<sequence>MASEAGLVNRLATAVRRGRRVALVLGSGVTAQAVPGVAGMVDLADQFVSEGIQNPDLAAALARVRADHADAPVELYVAYRRTFTEWVSPVEFDIVVQQAVLRAHRSRDGGAPGRWERIGFQRGAQLEAELGSWQLPAGVRALGALLASRPASFGHRVLTTNFDPLIEIAVRLAGGQARSLSLKRDGSFDSLVADQGTVNVVHLHGYWRPTNEADDRAMLHDPEQLRADRPTLARELADLLRDETVCVVGYNGWDDAFTAALHRLTTGRDADVLWALHGESPDGPVPLPRPADGSLAVPVYHGVDSNRLFPALERVLRAPVPVGGMPASAPVTAPPRPVAPTPGTGVPVAPTPGTGVPVAPTPGTGVPVAPTPGTGHRVRHTELERLLGARASADELLRQLDREFGWRLEGGLAEAPPSVLYWPVQLRQPTLIHAVQALVAAALSARGMTVVLCFDDLAADTHPDELRRVLRADVQRWFRLVDGARPVTVESLESFCEPGRVAERLLDPALLERPTHPWAVERDYYRHCTVYDLARTVKAIPDADADDADAVAVTMGLTTTRAERLWSPLAVWAYLHHLLLGSRAEGVVTLGGDDEATMWRLWHEIFADPVRHLYNPRIVNLRQDAGMLRCTSFQELKTHLERSCELPTWRTEGHYLHWIVRNGLLLSQYLRNRPALSVGGRPLDSWPAVVAALEVPAERPRVLQAIAREVSALFLGEPG</sequence>
<evidence type="ECO:0008006" key="3">
    <source>
        <dbReference type="Google" id="ProtNLM"/>
    </source>
</evidence>
<dbReference type="Proteomes" id="UP000599074">
    <property type="component" value="Unassembled WGS sequence"/>
</dbReference>
<name>A0A8J3TA04_9ACTN</name>
<dbReference type="EMBL" id="BOON01000012">
    <property type="protein sequence ID" value="GII21751.1"/>
    <property type="molecule type" value="Genomic_DNA"/>
</dbReference>
<dbReference type="AlphaFoldDB" id="A0A8J3TA04"/>
<reference evidence="1" key="1">
    <citation type="submission" date="2021-01" db="EMBL/GenBank/DDBJ databases">
        <title>Whole genome shotgun sequence of Planosporangium mesophilum NBRC 109066.</title>
        <authorList>
            <person name="Komaki H."/>
            <person name="Tamura T."/>
        </authorList>
    </citation>
    <scope>NUCLEOTIDE SEQUENCE</scope>
    <source>
        <strain evidence="1">NBRC 109066</strain>
    </source>
</reference>
<dbReference type="Pfam" id="PF13289">
    <property type="entry name" value="SIR2_2"/>
    <property type="match status" value="1"/>
</dbReference>
<keyword evidence="2" id="KW-1185">Reference proteome</keyword>
<protein>
    <recommendedName>
        <fullName evidence="3">SIR2-like domain-containing protein</fullName>
    </recommendedName>
</protein>
<proteinExistence type="predicted"/>
<organism evidence="1 2">
    <name type="scientific">Planosporangium mesophilum</name>
    <dbReference type="NCBI Taxonomy" id="689768"/>
    <lineage>
        <taxon>Bacteria</taxon>
        <taxon>Bacillati</taxon>
        <taxon>Actinomycetota</taxon>
        <taxon>Actinomycetes</taxon>
        <taxon>Micromonosporales</taxon>
        <taxon>Micromonosporaceae</taxon>
        <taxon>Planosporangium</taxon>
    </lineage>
</organism>
<accession>A0A8J3TA04</accession>
<dbReference type="RefSeq" id="WP_203935470.1">
    <property type="nucleotide sequence ID" value="NZ_BOON01000012.1"/>
</dbReference>